<proteinExistence type="predicted"/>
<name>A0A0B0MEY1_GOSAR</name>
<accession>A0A0B0MEY1</accession>
<organism evidence="1 2">
    <name type="scientific">Gossypium arboreum</name>
    <name type="common">Tree cotton</name>
    <name type="synonym">Gossypium nanking</name>
    <dbReference type="NCBI Taxonomy" id="29729"/>
    <lineage>
        <taxon>Eukaryota</taxon>
        <taxon>Viridiplantae</taxon>
        <taxon>Streptophyta</taxon>
        <taxon>Embryophyta</taxon>
        <taxon>Tracheophyta</taxon>
        <taxon>Spermatophyta</taxon>
        <taxon>Magnoliopsida</taxon>
        <taxon>eudicotyledons</taxon>
        <taxon>Gunneridae</taxon>
        <taxon>Pentapetalae</taxon>
        <taxon>rosids</taxon>
        <taxon>malvids</taxon>
        <taxon>Malvales</taxon>
        <taxon>Malvaceae</taxon>
        <taxon>Malvoideae</taxon>
        <taxon>Gossypium</taxon>
    </lineage>
</organism>
<gene>
    <name evidence="1" type="ORF">F383_36911</name>
</gene>
<dbReference type="PANTHER" id="PTHR35110:SF3">
    <property type="entry name" value="OS08G0360000 PROTEIN"/>
    <property type="match status" value="1"/>
</dbReference>
<dbReference type="PANTHER" id="PTHR35110">
    <property type="entry name" value="EXPRESSED PROTEIN"/>
    <property type="match status" value="1"/>
</dbReference>
<dbReference type="EMBL" id="JRRC01008591">
    <property type="protein sequence ID" value="KHF97485.1"/>
    <property type="molecule type" value="Genomic_DNA"/>
</dbReference>
<keyword evidence="2" id="KW-1185">Reference proteome</keyword>
<comment type="caution">
    <text evidence="1">The sequence shown here is derived from an EMBL/GenBank/DDBJ whole genome shotgun (WGS) entry which is preliminary data.</text>
</comment>
<keyword evidence="1" id="KW-0418">Kinase</keyword>
<dbReference type="AlphaFoldDB" id="A0A0B0MEY1"/>
<dbReference type="Proteomes" id="UP000032142">
    <property type="component" value="Unassembled WGS sequence"/>
</dbReference>
<evidence type="ECO:0000313" key="1">
    <source>
        <dbReference type="EMBL" id="KHF97485.1"/>
    </source>
</evidence>
<keyword evidence="1" id="KW-0808">Transferase</keyword>
<sequence length="64" mass="7512">MFESMIRYFSTKPKQNMKPIELKTSPEQMQTITKLMILGTKSSSGGWIKRAYKQEAHEDRVEMD</sequence>
<reference evidence="2" key="1">
    <citation type="submission" date="2014-09" db="EMBL/GenBank/DDBJ databases">
        <authorList>
            <person name="Mudge J."/>
            <person name="Ramaraj T."/>
            <person name="Lindquist I.E."/>
            <person name="Bharti A.K."/>
            <person name="Sundararajan A."/>
            <person name="Cameron C.T."/>
            <person name="Woodward J.E."/>
            <person name="May G.D."/>
            <person name="Brubaker C."/>
            <person name="Broadhvest J."/>
            <person name="Wilkins T.A."/>
        </authorList>
    </citation>
    <scope>NUCLEOTIDE SEQUENCE</scope>
    <source>
        <strain evidence="2">cv. AKA8401</strain>
    </source>
</reference>
<protein>
    <submittedName>
        <fullName evidence="1">Serine/threonine-protein kinase tousled-like 1</fullName>
    </submittedName>
</protein>
<dbReference type="GO" id="GO:0016301">
    <property type="term" value="F:kinase activity"/>
    <property type="evidence" value="ECO:0007669"/>
    <property type="project" value="UniProtKB-KW"/>
</dbReference>
<evidence type="ECO:0000313" key="2">
    <source>
        <dbReference type="Proteomes" id="UP000032142"/>
    </source>
</evidence>